<dbReference type="InterPro" id="IPR043502">
    <property type="entry name" value="DNA/RNA_pol_sf"/>
</dbReference>
<dbReference type="GO" id="GO:0071897">
    <property type="term" value="P:DNA biosynthetic process"/>
    <property type="evidence" value="ECO:0007669"/>
    <property type="project" value="UniProtKB-ARBA"/>
</dbReference>
<dbReference type="Proteomes" id="UP001231518">
    <property type="component" value="Chromosome 13"/>
</dbReference>
<dbReference type="EMBL" id="JARGEI010000019">
    <property type="protein sequence ID" value="KAJ8714534.1"/>
    <property type="molecule type" value="Genomic_DNA"/>
</dbReference>
<evidence type="ECO:0000313" key="3">
    <source>
        <dbReference type="Proteomes" id="UP001231518"/>
    </source>
</evidence>
<dbReference type="SUPFAM" id="SSF56672">
    <property type="entry name" value="DNA/RNA polymerases"/>
    <property type="match status" value="1"/>
</dbReference>
<dbReference type="InterPro" id="IPR000477">
    <property type="entry name" value="RT_dom"/>
</dbReference>
<feature type="domain" description="Reverse transcriptase" evidence="1">
    <location>
        <begin position="481"/>
        <end position="765"/>
    </location>
</feature>
<evidence type="ECO:0000259" key="1">
    <source>
        <dbReference type="PROSITE" id="PS50878"/>
    </source>
</evidence>
<dbReference type="PROSITE" id="PS50878">
    <property type="entry name" value="RT_POL"/>
    <property type="match status" value="1"/>
</dbReference>
<dbReference type="AlphaFoldDB" id="A0AAD8DQ66"/>
<dbReference type="InterPro" id="IPR036691">
    <property type="entry name" value="Endo/exonu/phosph_ase_sf"/>
</dbReference>
<dbReference type="SUPFAM" id="SSF56219">
    <property type="entry name" value="DNase I-like"/>
    <property type="match status" value="1"/>
</dbReference>
<dbReference type="PANTHER" id="PTHR33332">
    <property type="entry name" value="REVERSE TRANSCRIPTASE DOMAIN-CONTAINING PROTEIN"/>
    <property type="match status" value="1"/>
</dbReference>
<dbReference type="Pfam" id="PF00078">
    <property type="entry name" value="RVT_1"/>
    <property type="match status" value="1"/>
</dbReference>
<organism evidence="2 3">
    <name type="scientific">Mythimna separata</name>
    <name type="common">Oriental armyworm</name>
    <name type="synonym">Pseudaletia separata</name>
    <dbReference type="NCBI Taxonomy" id="271217"/>
    <lineage>
        <taxon>Eukaryota</taxon>
        <taxon>Metazoa</taxon>
        <taxon>Ecdysozoa</taxon>
        <taxon>Arthropoda</taxon>
        <taxon>Hexapoda</taxon>
        <taxon>Insecta</taxon>
        <taxon>Pterygota</taxon>
        <taxon>Neoptera</taxon>
        <taxon>Endopterygota</taxon>
        <taxon>Lepidoptera</taxon>
        <taxon>Glossata</taxon>
        <taxon>Ditrysia</taxon>
        <taxon>Noctuoidea</taxon>
        <taxon>Noctuidae</taxon>
        <taxon>Noctuinae</taxon>
        <taxon>Hadenini</taxon>
        <taxon>Mythimna</taxon>
    </lineage>
</organism>
<reference evidence="2" key="1">
    <citation type="submission" date="2023-03" db="EMBL/GenBank/DDBJ databases">
        <title>Chromosome-level genomes of two armyworms, Mythimna separata and Mythimna loreyi, provide insights into the biosynthesis and reception of sex pheromones.</title>
        <authorList>
            <person name="Zhao H."/>
        </authorList>
    </citation>
    <scope>NUCLEOTIDE SEQUENCE</scope>
    <source>
        <strain evidence="2">BeijingLab</strain>
        <tissue evidence="2">Pupa</tissue>
    </source>
</reference>
<name>A0AAD8DQ66_MYTSE</name>
<accession>A0AAD8DQ66</accession>
<gene>
    <name evidence="2" type="ORF">PYW07_002759</name>
</gene>
<proteinExistence type="predicted"/>
<comment type="caution">
    <text evidence="2">The sequence shown here is derived from an EMBL/GenBank/DDBJ whole genome shotgun (WGS) entry which is preliminary data.</text>
</comment>
<protein>
    <recommendedName>
        <fullName evidence="1">Reverse transcriptase domain-containing protein</fullName>
    </recommendedName>
</protein>
<evidence type="ECO:0000313" key="2">
    <source>
        <dbReference type="EMBL" id="KAJ8714534.1"/>
    </source>
</evidence>
<dbReference type="Gene3D" id="3.60.10.10">
    <property type="entry name" value="Endonuclease/exonuclease/phosphatase"/>
    <property type="match status" value="1"/>
</dbReference>
<sequence length="958" mass="108328">MIEDCGQIASLHKKSISLLCQNIRSINKNFDSLTTLLERSRTYWDLIILTECWLYNSPPLPSMQEYTSVATNQHRSQNEGVVIFFRSHLQASVSEPLVQDANCLLLKLNNDTVVIAIYRSPAVRNVATFLDSLNELLKSVSYYKNIILTGDININIHETSDDSRATEYLTMLAYHGMLPAHTLPTRHGNSCLDHLILKTRHPAFCFVANTSITDHDTVLLFLENHTKSSYSRQKTRTIRILDHEKIELDLLEADFSPVYTSPDVNEATEFFISTLKQIIVQNSTFKVVSNRKRLSKPWMTPGLLRCLRNRDNLHLKSKKNPDNEILQTTFKRYRNYCSMILKTTKSNYNKEQISNAQNNNKKLWEAIKSVTDTAKVKTHADALLSHANPESSVNEANGYFASIGRTLAENIPAVATVPPQTDVRQACHNSLALLGTDEAELDHLIMNLRSDCAIGSDNISAAFLKKNKNILIPHLTYICNLAFSSGTFPNAFKLAVVHPIHKGGDRNRLNNYRPISILPTLSKLLERLMNNRLVKFLNQNHILSSSQYGFRSGISTNNAVLDLTNTIVTKLDEKQKVIGVFLDLAKAFDTISVPTLIAKLERIGIRGTQLSLFSSYLTGRRQCLRIGDWTSDELPITFGVPQGSIIGPTLFLIYINDLCQLKLPNASIFTYADDTALIFSGDSWDLVFQYAQSGLAIVTSWLAQNLLTLNVAKTNYLTFSFSAAGKPSSSSFALIAHSCISTHNIGCDCPHLNRVSCIKYLGVQIDDCLTFGTHIDTLTTRLRRLIYVLKNLRDVADSKVIKRVYLALCQSLIQYCIVSWGGSGRSHMLKVERAQRALLKVGWKLPYRFPTTDLYKTCKVLTVRKIYILNLLMTTHGHTPYDPSLISQRRKHSVCPYIRTNFASAQRFFRFLSSHVYNNTNKLLNIYPLYKSKCKAKIINWLLDLDYFETENILAVLK</sequence>
<dbReference type="CDD" id="cd01650">
    <property type="entry name" value="RT_nLTR_like"/>
    <property type="match status" value="1"/>
</dbReference>
<keyword evidence="3" id="KW-1185">Reference proteome</keyword>